<reference evidence="2" key="2">
    <citation type="submission" date="2021-04" db="EMBL/GenBank/DDBJ databases">
        <title>Brevibacillus composti FJAT-54423, complete genome.</title>
        <authorList>
            <person name="Tang R."/>
        </authorList>
    </citation>
    <scope>NUCLEOTIDE SEQUENCE</scope>
    <source>
        <strain evidence="2">FJAT-54424</strain>
    </source>
</reference>
<dbReference type="AlphaFoldDB" id="A0A7T5EKE7"/>
<dbReference type="InterPro" id="IPR022453">
    <property type="entry name" value="Znf_MqsA-type"/>
</dbReference>
<dbReference type="EMBL" id="CP066308">
    <property type="protein sequence ID" value="QQE74165.1"/>
    <property type="molecule type" value="Genomic_DNA"/>
</dbReference>
<dbReference type="KEGG" id="bcop:JD108_20425"/>
<evidence type="ECO:0000313" key="2">
    <source>
        <dbReference type="EMBL" id="QUO41248.1"/>
    </source>
</evidence>
<keyword evidence="4" id="KW-1185">Reference proteome</keyword>
<protein>
    <submittedName>
        <fullName evidence="1">Type II toxin-antitoxin system MqsA family antitoxin</fullName>
    </submittedName>
</protein>
<dbReference type="Proteomes" id="UP000595847">
    <property type="component" value="Chromosome"/>
</dbReference>
<dbReference type="EMBL" id="CP073708">
    <property type="protein sequence ID" value="QUO41248.1"/>
    <property type="molecule type" value="Genomic_DNA"/>
</dbReference>
<name>A0A7T5EKE7_9BACL</name>
<gene>
    <name evidence="1" type="ORF">JD108_20425</name>
    <name evidence="2" type="ORF">KDJ56_20360</name>
</gene>
<dbReference type="Gene3D" id="3.10.20.860">
    <property type="match status" value="1"/>
</dbReference>
<dbReference type="NCBIfam" id="TIGR03831">
    <property type="entry name" value="YgiT_finger"/>
    <property type="match status" value="1"/>
</dbReference>
<evidence type="ECO:0000313" key="4">
    <source>
        <dbReference type="Proteomes" id="UP000677234"/>
    </source>
</evidence>
<organism evidence="1 3">
    <name type="scientific">Brevibacillus composti</name>
    <dbReference type="NCBI Taxonomy" id="2796470"/>
    <lineage>
        <taxon>Bacteria</taxon>
        <taxon>Bacillati</taxon>
        <taxon>Bacillota</taxon>
        <taxon>Bacilli</taxon>
        <taxon>Bacillales</taxon>
        <taxon>Paenibacillaceae</taxon>
        <taxon>Brevibacillus</taxon>
    </lineage>
</organism>
<dbReference type="RefSeq" id="WP_198827749.1">
    <property type="nucleotide sequence ID" value="NZ_CP066308.1"/>
</dbReference>
<dbReference type="Proteomes" id="UP000677234">
    <property type="component" value="Chromosome"/>
</dbReference>
<dbReference type="CDD" id="cd12870">
    <property type="entry name" value="MqsA"/>
    <property type="match status" value="1"/>
</dbReference>
<reference evidence="1 3" key="1">
    <citation type="submission" date="2020-12" db="EMBL/GenBank/DDBJ databases">
        <title>strain FJAT-54423T represents a novel species of the genus Brevibacillus.</title>
        <authorList>
            <person name="Tang R."/>
        </authorList>
    </citation>
    <scope>NUCLEOTIDE SEQUENCE [LARGE SCALE GENOMIC DNA]</scope>
    <source>
        <strain evidence="1 3">FJAT-54423</strain>
    </source>
</reference>
<evidence type="ECO:0000313" key="1">
    <source>
        <dbReference type="EMBL" id="QQE74165.1"/>
    </source>
</evidence>
<accession>A0A7T5EKE7</accession>
<evidence type="ECO:0000313" key="3">
    <source>
        <dbReference type="Proteomes" id="UP000595847"/>
    </source>
</evidence>
<sequence length="86" mass="10073">MKHCFMCEGDLEQKLVTVERDWMGKKIIIEDVPTEVCDQCGERYFDAETTLRMERIKKASMYPQEQAITIPAFVRKFDLLPNVQEG</sequence>
<proteinExistence type="predicted"/>